<gene>
    <name evidence="2" type="ORF">IEQ34_002071</name>
</gene>
<dbReference type="PANTHER" id="PTHR33386:SF13">
    <property type="entry name" value="EXPRESSED PROTEIN"/>
    <property type="match status" value="1"/>
</dbReference>
<feature type="region of interest" description="Disordered" evidence="1">
    <location>
        <begin position="83"/>
        <end position="130"/>
    </location>
</feature>
<evidence type="ECO:0000313" key="3">
    <source>
        <dbReference type="Proteomes" id="UP000775213"/>
    </source>
</evidence>
<protein>
    <submittedName>
        <fullName evidence="2">Uncharacterized protein</fullName>
    </submittedName>
</protein>
<dbReference type="EMBL" id="JAGFBR010000003">
    <property type="protein sequence ID" value="KAH0468839.1"/>
    <property type="molecule type" value="Genomic_DNA"/>
</dbReference>
<feature type="compositionally biased region" description="Basic and acidic residues" evidence="1">
    <location>
        <begin position="84"/>
        <end position="95"/>
    </location>
</feature>
<accession>A0AAV7H4X5</accession>
<name>A0AAV7H4X5_DENCH</name>
<proteinExistence type="predicted"/>
<sequence>MPLASLDDQDEACGQLDGFQVAGDIISEWATRVGFCYAGSSELSRWDCDMTCDVMPKPMGCRDIMRSEAPTWADQWGAGGMDDYYDKQEGNDSKSNKGKKMANVKAAASSGLDKAKSAASVGAQKVKSGTSMSISWIKNKCQKKSSK</sequence>
<evidence type="ECO:0000256" key="1">
    <source>
        <dbReference type="SAM" id="MobiDB-lite"/>
    </source>
</evidence>
<comment type="caution">
    <text evidence="2">The sequence shown here is derived from an EMBL/GenBank/DDBJ whole genome shotgun (WGS) entry which is preliminary data.</text>
</comment>
<organism evidence="2 3">
    <name type="scientific">Dendrobium chrysotoxum</name>
    <name type="common">Orchid</name>
    <dbReference type="NCBI Taxonomy" id="161865"/>
    <lineage>
        <taxon>Eukaryota</taxon>
        <taxon>Viridiplantae</taxon>
        <taxon>Streptophyta</taxon>
        <taxon>Embryophyta</taxon>
        <taxon>Tracheophyta</taxon>
        <taxon>Spermatophyta</taxon>
        <taxon>Magnoliopsida</taxon>
        <taxon>Liliopsida</taxon>
        <taxon>Asparagales</taxon>
        <taxon>Orchidaceae</taxon>
        <taxon>Epidendroideae</taxon>
        <taxon>Malaxideae</taxon>
        <taxon>Dendrobiinae</taxon>
        <taxon>Dendrobium</taxon>
    </lineage>
</organism>
<evidence type="ECO:0000313" key="2">
    <source>
        <dbReference type="EMBL" id="KAH0468839.1"/>
    </source>
</evidence>
<dbReference type="Proteomes" id="UP000775213">
    <property type="component" value="Unassembled WGS sequence"/>
</dbReference>
<reference evidence="2 3" key="1">
    <citation type="journal article" date="2021" name="Hortic Res">
        <title>Chromosome-scale assembly of the Dendrobium chrysotoxum genome enhances the understanding of orchid evolution.</title>
        <authorList>
            <person name="Zhang Y."/>
            <person name="Zhang G.Q."/>
            <person name="Zhang D."/>
            <person name="Liu X.D."/>
            <person name="Xu X.Y."/>
            <person name="Sun W.H."/>
            <person name="Yu X."/>
            <person name="Zhu X."/>
            <person name="Wang Z.W."/>
            <person name="Zhao X."/>
            <person name="Zhong W.Y."/>
            <person name="Chen H."/>
            <person name="Yin W.L."/>
            <person name="Huang T."/>
            <person name="Niu S.C."/>
            <person name="Liu Z.J."/>
        </authorList>
    </citation>
    <scope>NUCLEOTIDE SEQUENCE [LARGE SCALE GENOMIC DNA]</scope>
    <source>
        <strain evidence="2">Lindl</strain>
    </source>
</reference>
<keyword evidence="3" id="KW-1185">Reference proteome</keyword>
<dbReference type="AlphaFoldDB" id="A0AAV7H4X5"/>
<dbReference type="PANTHER" id="PTHR33386">
    <property type="entry name" value="OS02G0740600 PROTEIN"/>
    <property type="match status" value="1"/>
</dbReference>